<name>A0AB73ACM5_ENTFC</name>
<gene>
    <name evidence="1" type="ORF">D356_00275</name>
</gene>
<dbReference type="EMBL" id="ATIT01000037">
    <property type="protein sequence ID" value="EPI15514.1"/>
    <property type="molecule type" value="Genomic_DNA"/>
</dbReference>
<dbReference type="AlphaFoldDB" id="A0AB73ACM5"/>
<proteinExistence type="predicted"/>
<accession>A0AB73ACM5</accession>
<comment type="caution">
    <text evidence="1">The sequence shown here is derived from an EMBL/GenBank/DDBJ whole genome shotgun (WGS) entry which is preliminary data.</text>
</comment>
<dbReference type="Proteomes" id="UP000014622">
    <property type="component" value="Unassembled WGS sequence"/>
</dbReference>
<sequence length="48" mass="5797">MFGFQLKNLNYAILDLYVVIPFSMVKNWKQKKRKEHNFSLSSFLFIIV</sequence>
<protein>
    <submittedName>
        <fullName evidence="1">Uncharacterized protein</fullName>
    </submittedName>
</protein>
<evidence type="ECO:0000313" key="1">
    <source>
        <dbReference type="EMBL" id="EPI15514.1"/>
    </source>
</evidence>
<evidence type="ECO:0000313" key="2">
    <source>
        <dbReference type="Proteomes" id="UP000014622"/>
    </source>
</evidence>
<organism evidence="1 2">
    <name type="scientific">Enterococcus faecium SD2A-2</name>
    <dbReference type="NCBI Taxonomy" id="1244154"/>
    <lineage>
        <taxon>Bacteria</taxon>
        <taxon>Bacillati</taxon>
        <taxon>Bacillota</taxon>
        <taxon>Bacilli</taxon>
        <taxon>Lactobacillales</taxon>
        <taxon>Enterococcaceae</taxon>
        <taxon>Enterococcus</taxon>
    </lineage>
</organism>
<reference evidence="1 2" key="1">
    <citation type="submission" date="2013-06" db="EMBL/GenBank/DDBJ databases">
        <authorList>
            <person name="Weinstock G."/>
            <person name="Sodergren E."/>
            <person name="Lobos E.A."/>
            <person name="Fulton L."/>
            <person name="Fulton R."/>
            <person name="Courtney L."/>
            <person name="Fronick C."/>
            <person name="O'Laughlin M."/>
            <person name="Godfrey J."/>
            <person name="Wilson R.M."/>
            <person name="Miner T."/>
            <person name="Farmer C."/>
            <person name="Delehaunty K."/>
            <person name="Cordes M."/>
            <person name="Minx P."/>
            <person name="Tomlinson C."/>
            <person name="Chen J."/>
            <person name="Wollam A."/>
            <person name="Pepin K.H."/>
            <person name="Bhonagiri V."/>
            <person name="Zhang X."/>
            <person name="Warren W."/>
            <person name="Mitreva M."/>
            <person name="Mardis E.R."/>
            <person name="Wilson R.K."/>
        </authorList>
    </citation>
    <scope>NUCLEOTIDE SEQUENCE [LARGE SCALE GENOMIC DNA]</scope>
    <source>
        <strain evidence="1 2">SD2A-2</strain>
    </source>
</reference>